<dbReference type="AlphaFoldDB" id="Q7M8N6"/>
<feature type="modified residue" description="4-aspartylphosphate" evidence="6">
    <location>
        <position position="60"/>
    </location>
</feature>
<evidence type="ECO:0000259" key="8">
    <source>
        <dbReference type="PROSITE" id="PS50110"/>
    </source>
</evidence>
<dbReference type="InterPro" id="IPR001867">
    <property type="entry name" value="OmpR/PhoB-type_DNA-bd"/>
</dbReference>
<reference evidence="10 11" key="1">
    <citation type="journal article" date="2003" name="Proc. Natl. Acad. Sci. U.S.A.">
        <title>Complete genome sequence and analysis of Wolinella succinogenes.</title>
        <authorList>
            <person name="Baar C."/>
            <person name="Eppinger M."/>
            <person name="Raddatz G."/>
            <person name="Simon JM."/>
            <person name="Lanz C."/>
            <person name="Klimmek O."/>
            <person name="Nandakumar R."/>
            <person name="Gross R."/>
            <person name="Rosinus A."/>
            <person name="Keller H."/>
            <person name="Jagtap P."/>
            <person name="Linke B."/>
            <person name="Meyer F."/>
            <person name="Lederer H."/>
            <person name="Schuster S.C."/>
        </authorList>
    </citation>
    <scope>NUCLEOTIDE SEQUENCE [LARGE SCALE GENOMIC DNA]</scope>
    <source>
        <strain evidence="11">ATCC 29543 / DSM 1740 / CCUG 13145 / JCM 31913 / LMG 7466 / NCTC 11488 / FDC 602W</strain>
    </source>
</reference>
<dbReference type="InterPro" id="IPR039420">
    <property type="entry name" value="WalR-like"/>
</dbReference>
<dbReference type="EMBL" id="BX571661">
    <property type="protein sequence ID" value="CAE10571.1"/>
    <property type="molecule type" value="Genomic_DNA"/>
</dbReference>
<dbReference type="KEGG" id="wsu:WS1523"/>
<dbReference type="InterPro" id="IPR001789">
    <property type="entry name" value="Sig_transdc_resp-reg_receiver"/>
</dbReference>
<feature type="domain" description="OmpR/PhoB-type" evidence="9">
    <location>
        <begin position="136"/>
        <end position="235"/>
    </location>
</feature>
<dbReference type="InterPro" id="IPR011006">
    <property type="entry name" value="CheY-like_superfamily"/>
</dbReference>
<dbReference type="GO" id="GO:0032993">
    <property type="term" value="C:protein-DNA complex"/>
    <property type="evidence" value="ECO:0007669"/>
    <property type="project" value="TreeGrafter"/>
</dbReference>
<keyword evidence="1 6" id="KW-0597">Phosphoprotein</keyword>
<dbReference type="GO" id="GO:0000976">
    <property type="term" value="F:transcription cis-regulatory region binding"/>
    <property type="evidence" value="ECO:0007669"/>
    <property type="project" value="TreeGrafter"/>
</dbReference>
<dbReference type="Pfam" id="PF00486">
    <property type="entry name" value="Trans_reg_C"/>
    <property type="match status" value="1"/>
</dbReference>
<keyword evidence="4 7" id="KW-0238">DNA-binding</keyword>
<dbReference type="CDD" id="cd00383">
    <property type="entry name" value="trans_reg_C"/>
    <property type="match status" value="1"/>
</dbReference>
<keyword evidence="11" id="KW-1185">Reference proteome</keyword>
<dbReference type="SMART" id="SM00448">
    <property type="entry name" value="REC"/>
    <property type="match status" value="1"/>
</dbReference>
<dbReference type="InterPro" id="IPR016032">
    <property type="entry name" value="Sig_transdc_resp-reg_C-effctor"/>
</dbReference>
<dbReference type="InterPro" id="IPR036388">
    <property type="entry name" value="WH-like_DNA-bd_sf"/>
</dbReference>
<evidence type="ECO:0000256" key="4">
    <source>
        <dbReference type="ARBA" id="ARBA00023125"/>
    </source>
</evidence>
<proteinExistence type="predicted"/>
<dbReference type="Gene3D" id="1.10.10.10">
    <property type="entry name" value="Winged helix-like DNA-binding domain superfamily/Winged helix DNA-binding domain"/>
    <property type="match status" value="1"/>
</dbReference>
<evidence type="ECO:0000256" key="2">
    <source>
        <dbReference type="ARBA" id="ARBA00023012"/>
    </source>
</evidence>
<dbReference type="GO" id="GO:0005829">
    <property type="term" value="C:cytosol"/>
    <property type="evidence" value="ECO:0007669"/>
    <property type="project" value="TreeGrafter"/>
</dbReference>
<keyword evidence="2" id="KW-0902">Two-component regulatory system</keyword>
<dbReference type="Gene3D" id="3.40.50.2300">
    <property type="match status" value="1"/>
</dbReference>
<name>Q7M8N6_WOLSU</name>
<organism evidence="11">
    <name type="scientific">Wolinella succinogenes (strain ATCC 29543 / DSM 1740 / CCUG 13145 / JCM 31913 / LMG 7466 / NCTC 11488 / FDC 602W)</name>
    <name type="common">Vibrio succinogenes</name>
    <dbReference type="NCBI Taxonomy" id="273121"/>
    <lineage>
        <taxon>Bacteria</taxon>
        <taxon>Pseudomonadati</taxon>
        <taxon>Campylobacterota</taxon>
        <taxon>Epsilonproteobacteria</taxon>
        <taxon>Campylobacterales</taxon>
        <taxon>Helicobacteraceae</taxon>
        <taxon>Wolinella</taxon>
    </lineage>
</organism>
<dbReference type="eggNOG" id="COG0745">
    <property type="taxonomic scope" value="Bacteria"/>
</dbReference>
<dbReference type="PANTHER" id="PTHR48111:SF22">
    <property type="entry name" value="REGULATOR OF RPOS"/>
    <property type="match status" value="1"/>
</dbReference>
<dbReference type="PROSITE" id="PS50110">
    <property type="entry name" value="RESPONSE_REGULATORY"/>
    <property type="match status" value="1"/>
</dbReference>
<dbReference type="Pfam" id="PF00072">
    <property type="entry name" value="Response_reg"/>
    <property type="match status" value="1"/>
</dbReference>
<dbReference type="RefSeq" id="WP_011139355.1">
    <property type="nucleotide sequence ID" value="NC_005090.1"/>
</dbReference>
<keyword evidence="3" id="KW-0805">Transcription regulation</keyword>
<evidence type="ECO:0000256" key="5">
    <source>
        <dbReference type="ARBA" id="ARBA00023163"/>
    </source>
</evidence>
<evidence type="ECO:0000256" key="7">
    <source>
        <dbReference type="PROSITE-ProRule" id="PRU01091"/>
    </source>
</evidence>
<dbReference type="GO" id="GO:0006355">
    <property type="term" value="P:regulation of DNA-templated transcription"/>
    <property type="evidence" value="ECO:0007669"/>
    <property type="project" value="InterPro"/>
</dbReference>
<gene>
    <name evidence="10" type="ordered locus">WS1523</name>
</gene>
<evidence type="ECO:0000313" key="11">
    <source>
        <dbReference type="Proteomes" id="UP000000422"/>
    </source>
</evidence>
<evidence type="ECO:0000256" key="6">
    <source>
        <dbReference type="PROSITE-ProRule" id="PRU00169"/>
    </source>
</evidence>
<keyword evidence="5" id="KW-0804">Transcription</keyword>
<evidence type="ECO:0000256" key="3">
    <source>
        <dbReference type="ARBA" id="ARBA00023015"/>
    </source>
</evidence>
<evidence type="ECO:0000313" key="10">
    <source>
        <dbReference type="EMBL" id="CAE10571.1"/>
    </source>
</evidence>
<evidence type="ECO:0000259" key="9">
    <source>
        <dbReference type="PROSITE" id="PS51755"/>
    </source>
</evidence>
<dbReference type="HOGENOM" id="CLU_000445_30_4_7"/>
<dbReference type="SUPFAM" id="SSF52172">
    <property type="entry name" value="CheY-like"/>
    <property type="match status" value="1"/>
</dbReference>
<sequence>METIAKNPSIRAALIEDDRQMCEILTEYLKAYAIETHYFRLPDEGIRAIDQGGFDIVILDINLPQMEGLEVCQILKERHKIPIIIISARGSVSDRVLGLELGADDYLPKPFDPRELVARIRAALRKESGSTPLALGSKRSFGVFALDEEALEIDKGGEAIPFTKGEYEVFALLLKHEGKALTRDFIVDNTEALRWESVGKSVDTIIGRIRVKIGDDPKNPRYIKSVRGVGYRFGR</sequence>
<dbReference type="PROSITE" id="PS51755">
    <property type="entry name" value="OMPR_PHOB"/>
    <property type="match status" value="1"/>
</dbReference>
<feature type="DNA-binding region" description="OmpR/PhoB-type" evidence="7">
    <location>
        <begin position="136"/>
        <end position="235"/>
    </location>
</feature>
<dbReference type="Gene3D" id="6.10.250.690">
    <property type="match status" value="1"/>
</dbReference>
<accession>Q7M8N6</accession>
<feature type="domain" description="Response regulatory" evidence="8">
    <location>
        <begin position="11"/>
        <end position="124"/>
    </location>
</feature>
<dbReference type="Proteomes" id="UP000000422">
    <property type="component" value="Chromosome"/>
</dbReference>
<dbReference type="SUPFAM" id="SSF46894">
    <property type="entry name" value="C-terminal effector domain of the bipartite response regulators"/>
    <property type="match status" value="1"/>
</dbReference>
<dbReference type="SMART" id="SM00862">
    <property type="entry name" value="Trans_reg_C"/>
    <property type="match status" value="1"/>
</dbReference>
<dbReference type="STRING" id="273121.WS1523"/>
<protein>
    <submittedName>
        <fullName evidence="10">RESPONSE REGULATOR OMPR-CheY-like and winged-helix DNA-binding domain</fullName>
    </submittedName>
</protein>
<evidence type="ECO:0000256" key="1">
    <source>
        <dbReference type="ARBA" id="ARBA00022553"/>
    </source>
</evidence>
<dbReference type="GO" id="GO:0000156">
    <property type="term" value="F:phosphorelay response regulator activity"/>
    <property type="evidence" value="ECO:0007669"/>
    <property type="project" value="TreeGrafter"/>
</dbReference>
<dbReference type="PANTHER" id="PTHR48111">
    <property type="entry name" value="REGULATOR OF RPOS"/>
    <property type="match status" value="1"/>
</dbReference>